<feature type="compositionally biased region" description="Polar residues" evidence="2">
    <location>
        <begin position="109"/>
        <end position="129"/>
    </location>
</feature>
<dbReference type="AlphaFoldDB" id="A0AAE0WD92"/>
<evidence type="ECO:0000256" key="2">
    <source>
        <dbReference type="SAM" id="MobiDB-lite"/>
    </source>
</evidence>
<keyword evidence="1" id="KW-0175">Coiled coil</keyword>
<feature type="coiled-coil region" evidence="1">
    <location>
        <begin position="45"/>
        <end position="72"/>
    </location>
</feature>
<accession>A0AAE0WD92</accession>
<keyword evidence="4" id="KW-1185">Reference proteome</keyword>
<dbReference type="Proteomes" id="UP001195483">
    <property type="component" value="Unassembled WGS sequence"/>
</dbReference>
<proteinExistence type="predicted"/>
<feature type="compositionally biased region" description="Polar residues" evidence="2">
    <location>
        <begin position="174"/>
        <end position="185"/>
    </location>
</feature>
<reference evidence="3" key="3">
    <citation type="submission" date="2023-05" db="EMBL/GenBank/DDBJ databases">
        <authorList>
            <person name="Smith C.H."/>
        </authorList>
    </citation>
    <scope>NUCLEOTIDE SEQUENCE</scope>
    <source>
        <strain evidence="3">CHS0354</strain>
        <tissue evidence="3">Mantle</tissue>
    </source>
</reference>
<reference evidence="3" key="2">
    <citation type="journal article" date="2021" name="Genome Biol. Evol.">
        <title>Developing a high-quality reference genome for a parasitic bivalve with doubly uniparental inheritance (Bivalvia: Unionida).</title>
        <authorList>
            <person name="Smith C.H."/>
        </authorList>
    </citation>
    <scope>NUCLEOTIDE SEQUENCE</scope>
    <source>
        <strain evidence="3">CHS0354</strain>
        <tissue evidence="3">Mantle</tissue>
    </source>
</reference>
<evidence type="ECO:0000313" key="4">
    <source>
        <dbReference type="Proteomes" id="UP001195483"/>
    </source>
</evidence>
<feature type="region of interest" description="Disordered" evidence="2">
    <location>
        <begin position="103"/>
        <end position="189"/>
    </location>
</feature>
<protein>
    <submittedName>
        <fullName evidence="3">Uncharacterized protein</fullName>
    </submittedName>
</protein>
<name>A0AAE0WD92_9BIVA</name>
<dbReference type="EMBL" id="JAEAOA010001890">
    <property type="protein sequence ID" value="KAK3609090.1"/>
    <property type="molecule type" value="Genomic_DNA"/>
</dbReference>
<comment type="caution">
    <text evidence="3">The sequence shown here is derived from an EMBL/GenBank/DDBJ whole genome shotgun (WGS) entry which is preliminary data.</text>
</comment>
<evidence type="ECO:0000313" key="3">
    <source>
        <dbReference type="EMBL" id="KAK3609090.1"/>
    </source>
</evidence>
<feature type="region of interest" description="Disordered" evidence="2">
    <location>
        <begin position="475"/>
        <end position="495"/>
    </location>
</feature>
<sequence>MDTESMFQARQTTVSMTDTFSLERLSDHTFQENIMYPLQMVCRQLSNIVDELVHWEKQNHSLNEECKNTDRRCTSHYIRCHNLCEPRSGGSDSLKLHVKLAEETEPKLPNTNPSSTDAQLQSLNGSADQTECKRPHFHHLSLRENSPPLARGMDERNEVRFPPCDQSPRDGTGSEVQNESISQIQKTEEEKSGLDDRYCLSKAIQKNLTLLIDVLPYRESELPDFLGEVCLTDNENNRIRGNEQREDQIRLLLRTIMGRSFWDMKHFLDYAGKFNPEEVNKVWKTYDDLKREGNVEKRCIICLVMAYVDIKYVADIMYEKDLIPDSFYGRASECRWPFGCQNKLWKELCCLFQHCIRKDDLVETLINALENKSKYRYLGKVLRRCDRQVFASLKCRCEINRQIPKKFSECRKQTKPVLSIRMNPCCSSSGTTSSSTWSSYSNISLGWNHKTKIRRSSCLRREEFARFYKRRRSFHQSKRQKENKETSTKSFCNSSNEMSERYTPLSCPETSIISILPNLREEMVKDDIPNTQITSKRTSFQDCETTSLYNNSRICDGQSLKNGGQAVFPHDLQKMLPTFLEDVMYSSDQQKDMSDGGCSSMTPAVKASGQRESNKTMLASTVDAITFGNIPTSNRWEYKHYQASEVFCSANQFGERTEFEIKRHMETKEDDVSNDTNKETCTVPYDSESDLFDTERKTIAKTENESGEMLVTPAEQRRLQSKRPSLIRRLAIDSIVSNMKNDSANTE</sequence>
<gene>
    <name evidence="3" type="ORF">CHS0354_031662</name>
</gene>
<evidence type="ECO:0000256" key="1">
    <source>
        <dbReference type="SAM" id="Coils"/>
    </source>
</evidence>
<reference evidence="3" key="1">
    <citation type="journal article" date="2021" name="Genome Biol. Evol.">
        <title>A High-Quality Reference Genome for a Parasitic Bivalve with Doubly Uniparental Inheritance (Bivalvia: Unionida).</title>
        <authorList>
            <person name="Smith C.H."/>
        </authorList>
    </citation>
    <scope>NUCLEOTIDE SEQUENCE</scope>
    <source>
        <strain evidence="3">CHS0354</strain>
    </source>
</reference>
<organism evidence="3 4">
    <name type="scientific">Potamilus streckersoni</name>
    <dbReference type="NCBI Taxonomy" id="2493646"/>
    <lineage>
        <taxon>Eukaryota</taxon>
        <taxon>Metazoa</taxon>
        <taxon>Spiralia</taxon>
        <taxon>Lophotrochozoa</taxon>
        <taxon>Mollusca</taxon>
        <taxon>Bivalvia</taxon>
        <taxon>Autobranchia</taxon>
        <taxon>Heteroconchia</taxon>
        <taxon>Palaeoheterodonta</taxon>
        <taxon>Unionida</taxon>
        <taxon>Unionoidea</taxon>
        <taxon>Unionidae</taxon>
        <taxon>Ambleminae</taxon>
        <taxon>Lampsilini</taxon>
        <taxon>Potamilus</taxon>
    </lineage>
</organism>